<feature type="transmembrane region" description="Helical" evidence="3">
    <location>
        <begin position="40"/>
        <end position="60"/>
    </location>
</feature>
<accession>B8CXE1</accession>
<keyword evidence="3" id="KW-0812">Transmembrane</keyword>
<dbReference type="KEGG" id="hor:Hore_12100"/>
<evidence type="ECO:0000313" key="5">
    <source>
        <dbReference type="Proteomes" id="UP000000719"/>
    </source>
</evidence>
<dbReference type="GO" id="GO:0015385">
    <property type="term" value="F:sodium:proton antiporter activity"/>
    <property type="evidence" value="ECO:0007669"/>
    <property type="project" value="TreeGrafter"/>
</dbReference>
<evidence type="ECO:0000256" key="1">
    <source>
        <dbReference type="ARBA" id="ARBA00004141"/>
    </source>
</evidence>
<dbReference type="STRING" id="373903.Hore_12100"/>
<name>B8CXE1_HALOH</name>
<keyword evidence="3" id="KW-0472">Membrane</keyword>
<dbReference type="RefSeq" id="WP_012636144.1">
    <property type="nucleotide sequence ID" value="NC_011899.1"/>
</dbReference>
<dbReference type="PANTHER" id="PTHR34703:SF1">
    <property type="entry name" value="ANTIPORTER SUBUNIT MNHG2-RELATED"/>
    <property type="match status" value="1"/>
</dbReference>
<feature type="transmembrane region" description="Helical" evidence="3">
    <location>
        <begin position="6"/>
        <end position="28"/>
    </location>
</feature>
<comment type="similarity">
    <text evidence="2">Belongs to the CPA3 antiporters (TC 2.A.63) subunit G family.</text>
</comment>
<proteinExistence type="inferred from homology"/>
<dbReference type="OrthoDB" id="9806575at2"/>
<keyword evidence="3" id="KW-1133">Transmembrane helix</keyword>
<dbReference type="NCBIfam" id="TIGR01300">
    <property type="entry name" value="CPA3_mnhG_phaG"/>
    <property type="match status" value="1"/>
</dbReference>
<protein>
    <submittedName>
        <fullName evidence="4">Monovalent cation/proton antiporter, MnhG/PhaG subunit</fullName>
    </submittedName>
</protein>
<organism evidence="4 5">
    <name type="scientific">Halothermothrix orenii (strain H 168 / OCM 544 / DSM 9562)</name>
    <dbReference type="NCBI Taxonomy" id="373903"/>
    <lineage>
        <taxon>Bacteria</taxon>
        <taxon>Bacillati</taxon>
        <taxon>Bacillota</taxon>
        <taxon>Clostridia</taxon>
        <taxon>Halanaerobiales</taxon>
        <taxon>Halothermotrichaceae</taxon>
        <taxon>Halothermothrix</taxon>
    </lineage>
</organism>
<dbReference type="PANTHER" id="PTHR34703">
    <property type="entry name" value="ANTIPORTER SUBUNIT MNHG2-RELATED"/>
    <property type="match status" value="1"/>
</dbReference>
<dbReference type="HOGENOM" id="CLU_121334_2_3_9"/>
<dbReference type="AlphaFoldDB" id="B8CXE1"/>
<evidence type="ECO:0000256" key="2">
    <source>
        <dbReference type="ARBA" id="ARBA00008404"/>
    </source>
</evidence>
<dbReference type="InterPro" id="IPR005133">
    <property type="entry name" value="PhaG_MnhG_YufB"/>
</dbReference>
<feature type="transmembrane region" description="Helical" evidence="3">
    <location>
        <begin position="66"/>
        <end position="87"/>
    </location>
</feature>
<dbReference type="Pfam" id="PF03334">
    <property type="entry name" value="PhaG_MnhG_YufB"/>
    <property type="match status" value="1"/>
</dbReference>
<keyword evidence="5" id="KW-1185">Reference proteome</keyword>
<sequence>MNYLRVIISYILFGLGGFFGVVTVLGLLRFPDLYTRMHAGAVALTISAVLISVGASIYVWEFYLSLKILLIGFFFLISNPMATHAIARASYRKKIAKPDKYKKDEYSLYLGNDD</sequence>
<evidence type="ECO:0000313" key="4">
    <source>
        <dbReference type="EMBL" id="ACL69960.1"/>
    </source>
</evidence>
<dbReference type="Proteomes" id="UP000000719">
    <property type="component" value="Chromosome"/>
</dbReference>
<reference evidence="4 5" key="1">
    <citation type="journal article" date="2009" name="PLoS ONE">
        <title>Genome analysis of the anaerobic thermohalophilic bacterium Halothermothrix orenii.</title>
        <authorList>
            <person name="Mavromatis K."/>
            <person name="Ivanova N."/>
            <person name="Anderson I."/>
            <person name="Lykidis A."/>
            <person name="Hooper S.D."/>
            <person name="Sun H."/>
            <person name="Kunin V."/>
            <person name="Lapidus A."/>
            <person name="Hugenholtz P."/>
            <person name="Patel B."/>
            <person name="Kyrpides N.C."/>
        </authorList>
    </citation>
    <scope>NUCLEOTIDE SEQUENCE [LARGE SCALE GENOMIC DNA]</scope>
    <source>
        <strain evidence="5">H 168 / OCM 544 / DSM 9562</strain>
    </source>
</reference>
<dbReference type="EMBL" id="CP001098">
    <property type="protein sequence ID" value="ACL69960.1"/>
    <property type="molecule type" value="Genomic_DNA"/>
</dbReference>
<comment type="subcellular location">
    <subcellularLocation>
        <location evidence="1">Membrane</location>
        <topology evidence="1">Multi-pass membrane protein</topology>
    </subcellularLocation>
</comment>
<gene>
    <name evidence="4" type="ordered locus">Hore_12100</name>
</gene>
<dbReference type="eggNOG" id="COG1320">
    <property type="taxonomic scope" value="Bacteria"/>
</dbReference>
<evidence type="ECO:0000256" key="3">
    <source>
        <dbReference type="SAM" id="Phobius"/>
    </source>
</evidence>